<dbReference type="CDD" id="cd11642">
    <property type="entry name" value="SUMT"/>
    <property type="match status" value="1"/>
</dbReference>
<dbReference type="InterPro" id="IPR000878">
    <property type="entry name" value="4pyrrol_Mease"/>
</dbReference>
<dbReference type="CDD" id="cd06578">
    <property type="entry name" value="HemD"/>
    <property type="match status" value="1"/>
</dbReference>
<evidence type="ECO:0000259" key="6">
    <source>
        <dbReference type="Pfam" id="PF00590"/>
    </source>
</evidence>
<dbReference type="InterPro" id="IPR014777">
    <property type="entry name" value="4pyrrole_Mease_sub1"/>
</dbReference>
<dbReference type="SUPFAM" id="SSF53790">
    <property type="entry name" value="Tetrapyrrole methylase"/>
    <property type="match status" value="1"/>
</dbReference>
<keyword evidence="2 8" id="KW-0489">Methyltransferase</keyword>
<reference evidence="8 9" key="1">
    <citation type="journal article" date="2021" name="Cell Host Microbe">
        <title>in vivo commensal control of Clostridioides difficile virulence.</title>
        <authorList>
            <person name="Girinathan B.P."/>
            <person name="Dibenedetto N."/>
            <person name="Worley J.N."/>
            <person name="Peltier J."/>
            <person name="Arrieta-Ortiz M.L."/>
            <person name="Rupa Christinal Immanuel S."/>
            <person name="Lavin R."/>
            <person name="Delaney M.L."/>
            <person name="Cummins C."/>
            <person name="Hoffmann M."/>
            <person name="Luo Y."/>
            <person name="Gonzalez-Escalona N."/>
            <person name="Allard M."/>
            <person name="Onderdonk A.B."/>
            <person name="Gerber G.K."/>
            <person name="Sonenshein A.L."/>
            <person name="Baliga N."/>
            <person name="Dupuy B."/>
            <person name="Bry L."/>
        </authorList>
    </citation>
    <scope>NUCLEOTIDE SEQUENCE [LARGE SCALE GENOMIC DNA]</scope>
    <source>
        <strain evidence="8 9">DSM 599</strain>
    </source>
</reference>
<feature type="domain" description="Tetrapyrrole biosynthesis uroporphyrinogen III synthase" evidence="7">
    <location>
        <begin position="264"/>
        <end position="478"/>
    </location>
</feature>
<evidence type="ECO:0000259" key="7">
    <source>
        <dbReference type="Pfam" id="PF02602"/>
    </source>
</evidence>
<dbReference type="Gene3D" id="3.40.1010.10">
    <property type="entry name" value="Cobalt-precorrin-4 Transmethylase, Domain 1"/>
    <property type="match status" value="1"/>
</dbReference>
<dbReference type="Gene3D" id="3.30.950.10">
    <property type="entry name" value="Methyltransferase, Cobalt-precorrin-4 Transmethylase, Domain 2"/>
    <property type="match status" value="1"/>
</dbReference>
<dbReference type="InterPro" id="IPR003754">
    <property type="entry name" value="4pyrrol_synth_uPrphyn_synth"/>
</dbReference>
<evidence type="ECO:0000313" key="8">
    <source>
        <dbReference type="EMBL" id="MBY0756226.1"/>
    </source>
</evidence>
<dbReference type="InterPro" id="IPR050161">
    <property type="entry name" value="Siro_Cobalamin_biosynth"/>
</dbReference>
<dbReference type="InterPro" id="IPR006366">
    <property type="entry name" value="CobA/CysG_C"/>
</dbReference>
<dbReference type="PANTHER" id="PTHR45790:SF3">
    <property type="entry name" value="S-ADENOSYL-L-METHIONINE-DEPENDENT UROPORPHYRINOGEN III METHYLTRANSFERASE, CHLOROPLASTIC"/>
    <property type="match status" value="1"/>
</dbReference>
<dbReference type="Pfam" id="PF00590">
    <property type="entry name" value="TP_methylase"/>
    <property type="match status" value="1"/>
</dbReference>
<dbReference type="InterPro" id="IPR014776">
    <property type="entry name" value="4pyrrole_Mease_sub2"/>
</dbReference>
<dbReference type="InterPro" id="IPR035996">
    <property type="entry name" value="4pyrrol_Methylase_sf"/>
</dbReference>
<dbReference type="InterPro" id="IPR003043">
    <property type="entry name" value="Uropor_MeTrfase_CS"/>
</dbReference>
<protein>
    <recommendedName>
        <fullName evidence="1">uroporphyrinogen-III C-methyltransferase</fullName>
        <ecNumber evidence="1">2.1.1.107</ecNumber>
    </recommendedName>
</protein>
<proteinExistence type="predicted"/>
<sequence>MSKAYIIGTGPGDEELLTLKAKRVLGECTAVLYDRLVSNNILNYLNDDCEIYYCGKEPGAHYKTQEEINDMIVALAKKDHIVGRVKGGDPYVFGRGGEEVLALQEEGIEFEVIPGVTSPIAVLNYAGIPITHRGLAQSFHIVTGMSARSLNVNFEALAKENGTLVFMMGLSNIDYIVSELIKYGKDKTTKAAVVMRGTSSKQRKVIGTLQDISKKAEEAKLKSPCIIVIGEVVSLENELSWYENKPLFGKNICVTRSKSQAKGLKVKLKNLGAEVTEINSIVIEDTSNNLDKYKNDISTYDHILLTSVNGVKIFFDYLIKEKIDIRTIKAKFSVVGKATKKALEEKGIVPFKVSREFVGEGLLNVITPYVNKGDKILIPASAKSRTLLQDELENIGADVTKVDIYDVLKGELKNEKAFEEVDAILFTSPSTFENMKEMVGLDRIKEKICIAIGPITNKAIKEDGIDALVCKEHSEDGFLKEIEEMLKEV</sequence>
<evidence type="ECO:0000256" key="2">
    <source>
        <dbReference type="ARBA" id="ARBA00022603"/>
    </source>
</evidence>
<dbReference type="NCBIfam" id="NF004790">
    <property type="entry name" value="PRK06136.1"/>
    <property type="match status" value="1"/>
</dbReference>
<evidence type="ECO:0000256" key="1">
    <source>
        <dbReference type="ARBA" id="ARBA00012162"/>
    </source>
</evidence>
<keyword evidence="4" id="KW-0949">S-adenosyl-L-methionine</keyword>
<dbReference type="RefSeq" id="WP_221861492.1">
    <property type="nucleotide sequence ID" value="NZ_JAIKTU010000009.1"/>
</dbReference>
<evidence type="ECO:0000256" key="3">
    <source>
        <dbReference type="ARBA" id="ARBA00022679"/>
    </source>
</evidence>
<name>A0ABS7KZI7_CLOSR</name>
<dbReference type="SUPFAM" id="SSF69618">
    <property type="entry name" value="HemD-like"/>
    <property type="match status" value="1"/>
</dbReference>
<dbReference type="GO" id="GO:0032259">
    <property type="term" value="P:methylation"/>
    <property type="evidence" value="ECO:0007669"/>
    <property type="project" value="UniProtKB-KW"/>
</dbReference>
<accession>A0ABS7KZI7</accession>
<dbReference type="EMBL" id="JAIKTU010000009">
    <property type="protein sequence ID" value="MBY0756226.1"/>
    <property type="molecule type" value="Genomic_DNA"/>
</dbReference>
<evidence type="ECO:0000313" key="9">
    <source>
        <dbReference type="Proteomes" id="UP001299068"/>
    </source>
</evidence>
<comment type="caution">
    <text evidence="8">The sequence shown here is derived from an EMBL/GenBank/DDBJ whole genome shotgun (WGS) entry which is preliminary data.</text>
</comment>
<keyword evidence="5" id="KW-0627">Porphyrin biosynthesis</keyword>
<feature type="domain" description="Tetrapyrrole methylase" evidence="6">
    <location>
        <begin position="5"/>
        <end position="212"/>
    </location>
</feature>
<dbReference type="PROSITE" id="PS00839">
    <property type="entry name" value="SUMT_1"/>
    <property type="match status" value="1"/>
</dbReference>
<dbReference type="InterPro" id="IPR036108">
    <property type="entry name" value="4pyrrol_syn_uPrphyn_synt_sf"/>
</dbReference>
<dbReference type="EC" id="2.1.1.107" evidence="1"/>
<dbReference type="Proteomes" id="UP001299068">
    <property type="component" value="Unassembled WGS sequence"/>
</dbReference>
<dbReference type="GO" id="GO:0004851">
    <property type="term" value="F:uroporphyrin-III C-methyltransferase activity"/>
    <property type="evidence" value="ECO:0007669"/>
    <property type="project" value="UniProtKB-EC"/>
</dbReference>
<evidence type="ECO:0000256" key="4">
    <source>
        <dbReference type="ARBA" id="ARBA00022691"/>
    </source>
</evidence>
<dbReference type="NCBIfam" id="TIGR01469">
    <property type="entry name" value="cobA_cysG_Cterm"/>
    <property type="match status" value="1"/>
</dbReference>
<dbReference type="PANTHER" id="PTHR45790">
    <property type="entry name" value="SIROHEME SYNTHASE-RELATED"/>
    <property type="match status" value="1"/>
</dbReference>
<dbReference type="Pfam" id="PF02602">
    <property type="entry name" value="HEM4"/>
    <property type="match status" value="1"/>
</dbReference>
<keyword evidence="3 8" id="KW-0808">Transferase</keyword>
<evidence type="ECO:0000256" key="5">
    <source>
        <dbReference type="ARBA" id="ARBA00023244"/>
    </source>
</evidence>
<keyword evidence="9" id="KW-1185">Reference proteome</keyword>
<gene>
    <name evidence="8" type="primary">cobA</name>
    <name evidence="8" type="ORF">K5V21_12295</name>
</gene>
<dbReference type="Gene3D" id="3.40.50.10090">
    <property type="match status" value="2"/>
</dbReference>
<organism evidence="8 9">
    <name type="scientific">Clostridium sardiniense</name>
    <name type="common">Clostridium absonum</name>
    <dbReference type="NCBI Taxonomy" id="29369"/>
    <lineage>
        <taxon>Bacteria</taxon>
        <taxon>Bacillati</taxon>
        <taxon>Bacillota</taxon>
        <taxon>Clostridia</taxon>
        <taxon>Eubacteriales</taxon>
        <taxon>Clostridiaceae</taxon>
        <taxon>Clostridium</taxon>
    </lineage>
</organism>